<dbReference type="InterPro" id="IPR011990">
    <property type="entry name" value="TPR-like_helical_dom_sf"/>
</dbReference>
<evidence type="ECO:0000256" key="2">
    <source>
        <dbReference type="SAM" id="SignalP"/>
    </source>
</evidence>
<dbReference type="InterPro" id="IPR019734">
    <property type="entry name" value="TPR_rpt"/>
</dbReference>
<dbReference type="Pfam" id="PF13525">
    <property type="entry name" value="YfiO"/>
    <property type="match status" value="1"/>
</dbReference>
<dbReference type="SMART" id="SM00028">
    <property type="entry name" value="TPR"/>
    <property type="match status" value="5"/>
</dbReference>
<feature type="chain" id="PRO_5015412601" description="Outer membrane lipoprotein BamD-like domain-containing protein" evidence="2">
    <location>
        <begin position="27"/>
        <end position="938"/>
    </location>
</feature>
<evidence type="ECO:0000313" key="4">
    <source>
        <dbReference type="EMBL" id="PSF06436.1"/>
    </source>
</evidence>
<dbReference type="OrthoDB" id="9806825at2"/>
<dbReference type="PANTHER" id="PTHR37423">
    <property type="entry name" value="SOLUBLE LYTIC MUREIN TRANSGLYCOSYLASE-RELATED"/>
    <property type="match status" value="1"/>
</dbReference>
<evidence type="ECO:0000313" key="5">
    <source>
        <dbReference type="Proteomes" id="UP000238385"/>
    </source>
</evidence>
<sequence>MRGLAISRKFAGSVMISAILVGNAFAQESFRVELGQDGETLGDMRPVFLKFESRPLPAISPEEVARRYQKLFEHSDEPEVRIDALNRLNNIRNQSGSDIGFSYEEQAVVYEEVLGSYEDILARGSFSGRLDELLYQMAKAHAHTGQHEESIQRLKQLVGLYPRSALVPEARFRIAEAAYASGDYPSAETGYRQLIDSNVSQELSTKARYMLGWSQFKQGAQAWPRAADTFMTLLDQQLPDQARLANPPVSGLDMIEDSFRVMALMASRSGDARTLVSWFSGRSDAAWHHLVYDRLADLHALEGHYARAVAINAAFATRYPDHPASAEFLAQSVAFWQKAGDGERAREARAGYVARYDSESEYRALDLPQQATWRDYARFLGDYYYATATELYAAGRSANAADAWSNAAGYYEVLADHSGSAGELLHLAGDARLQAGNPAQAILNFRRAAYGADYERAADAGWAAVRVLESRLDPQAERSALTALSEEERRFGAAFSGDERLAGLRADLANRWYELGDYDQALNYARATLTLEGAAPDQRYAAWLVTARVRQRSGEFGLEERAWRQALTLVEQVPSLEGAPGESERIRGQLATAIYRQGEKAAANGDATVAVAHFQRVSSVLPGSEVAIKARFDAANTLLKAAQWQTAINELTRFRTDFPDEPLAREVSEKLVYAYRESRQPLRAADELLRGAEQAPDPWSLKLRAAELYHQAGATQDRNALYRGWLAIAPGPQNGADHLQQQTLRQRLIESESGPDLGQLRQALVAREADSRWHSDQTLLWAGEAALVLGAEAAESFARIALVHPLATSLTRKQRALEQAQGYFLEAESFAGEAVQSEVLYRRAELYRILAKDLMASEVPQELNELETMQYQMLLEEEAYPLEERAMELHSRNHGRIASHGFDAWIERSLEALADMHPGRYDRELRWMSWNMEGSDDV</sequence>
<proteinExistence type="predicted"/>
<reference evidence="4 5" key="1">
    <citation type="submission" date="2018-03" db="EMBL/GenBank/DDBJ databases">
        <title>Marinobacter brunus sp. nov., a marine bacterium of Gamma-proteobacteria isolated from the surface seawater of the South China Sea.</title>
        <authorList>
            <person name="Cheng H."/>
            <person name="Wu Y.-H."/>
            <person name="Xamxidin M."/>
            <person name="Xu X.-W."/>
        </authorList>
    </citation>
    <scope>NUCLEOTIDE SEQUENCE [LARGE SCALE GENOMIC DNA]</scope>
    <source>
        <strain evidence="4 5">JCM 30472</strain>
    </source>
</reference>
<evidence type="ECO:0000259" key="3">
    <source>
        <dbReference type="Pfam" id="PF13525"/>
    </source>
</evidence>
<organism evidence="4 5">
    <name type="scientific">Marinobacter halophilus</name>
    <dbReference type="NCBI Taxonomy" id="1323740"/>
    <lineage>
        <taxon>Bacteria</taxon>
        <taxon>Pseudomonadati</taxon>
        <taxon>Pseudomonadota</taxon>
        <taxon>Gammaproteobacteria</taxon>
        <taxon>Pseudomonadales</taxon>
        <taxon>Marinobacteraceae</taxon>
        <taxon>Marinobacter</taxon>
    </lineage>
</organism>
<evidence type="ECO:0000256" key="1">
    <source>
        <dbReference type="ARBA" id="ARBA00022729"/>
    </source>
</evidence>
<comment type="caution">
    <text evidence="4">The sequence shown here is derived from an EMBL/GenBank/DDBJ whole genome shotgun (WGS) entry which is preliminary data.</text>
</comment>
<dbReference type="RefSeq" id="WP_106673067.1">
    <property type="nucleotide sequence ID" value="NZ_BMFE01000002.1"/>
</dbReference>
<gene>
    <name evidence="4" type="ORF">C7H08_15095</name>
</gene>
<keyword evidence="1 2" id="KW-0732">Signal</keyword>
<protein>
    <recommendedName>
        <fullName evidence="3">Outer membrane lipoprotein BamD-like domain-containing protein</fullName>
    </recommendedName>
</protein>
<keyword evidence="5" id="KW-1185">Reference proteome</keyword>
<dbReference type="SUPFAM" id="SSF48452">
    <property type="entry name" value="TPR-like"/>
    <property type="match status" value="3"/>
</dbReference>
<accession>A0A2T1K8H3</accession>
<dbReference type="InterPro" id="IPR039565">
    <property type="entry name" value="BamD-like"/>
</dbReference>
<feature type="domain" description="Outer membrane lipoprotein BamD-like" evidence="3">
    <location>
        <begin position="133"/>
        <end position="228"/>
    </location>
</feature>
<feature type="signal peptide" evidence="2">
    <location>
        <begin position="1"/>
        <end position="26"/>
    </location>
</feature>
<dbReference type="EMBL" id="PXNN01000017">
    <property type="protein sequence ID" value="PSF06436.1"/>
    <property type="molecule type" value="Genomic_DNA"/>
</dbReference>
<dbReference type="AlphaFoldDB" id="A0A2T1K8H3"/>
<dbReference type="PANTHER" id="PTHR37423:SF2">
    <property type="entry name" value="MEMBRANE-BOUND LYTIC MUREIN TRANSGLYCOSYLASE C"/>
    <property type="match status" value="1"/>
</dbReference>
<dbReference type="Gene3D" id="1.25.40.10">
    <property type="entry name" value="Tetratricopeptide repeat domain"/>
    <property type="match status" value="2"/>
</dbReference>
<name>A0A2T1K8H3_9GAMM</name>
<dbReference type="Proteomes" id="UP000238385">
    <property type="component" value="Unassembled WGS sequence"/>
</dbReference>